<evidence type="ECO:0000313" key="2">
    <source>
        <dbReference type="EMBL" id="KAE9532700.1"/>
    </source>
</evidence>
<protein>
    <submittedName>
        <fullName evidence="2">Uncharacterized protein</fullName>
    </submittedName>
</protein>
<comment type="caution">
    <text evidence="2">The sequence shown here is derived from an EMBL/GenBank/DDBJ whole genome shotgun (WGS) entry which is preliminary data.</text>
</comment>
<dbReference type="OrthoDB" id="6683395at2759"/>
<keyword evidence="3" id="KW-1185">Reference proteome</keyword>
<feature type="region of interest" description="Disordered" evidence="1">
    <location>
        <begin position="1"/>
        <end position="28"/>
    </location>
</feature>
<evidence type="ECO:0000313" key="3">
    <source>
        <dbReference type="Proteomes" id="UP000475862"/>
    </source>
</evidence>
<proteinExistence type="predicted"/>
<accession>A0A6G0TH02</accession>
<evidence type="ECO:0000256" key="1">
    <source>
        <dbReference type="SAM" id="MobiDB-lite"/>
    </source>
</evidence>
<dbReference type="AlphaFoldDB" id="A0A6G0TH02"/>
<dbReference type="EMBL" id="VYZN01000038">
    <property type="protein sequence ID" value="KAE9532700.1"/>
    <property type="molecule type" value="Genomic_DNA"/>
</dbReference>
<sequence length="233" mass="26222">MSPTLPRSSQINTRSANINKKSSAPITMDDPLRSITEICSSQIDTFGEIRSENTTLHNEIASLNDRLQVLKNAADGSINMPQLIQKLANREICARNIIVHGLQEFSSNDPTARIASNIKLLNENIHLSNLILPHDPKLFMLGHKRSDKTRPPKVLTQSIPANSISTSCYYTLLERQEIHRVYAELENRKKNDEYNVSISYRSRVPLIVLNDGDKRSSGKTFCGVTPYHSTPRN</sequence>
<reference evidence="2 3" key="1">
    <citation type="submission" date="2019-08" db="EMBL/GenBank/DDBJ databases">
        <title>The genome of the soybean aphid Biotype 1, its phylome, world population structure and adaptation to the North American continent.</title>
        <authorList>
            <person name="Giordano R."/>
            <person name="Donthu R.K."/>
            <person name="Hernandez A.G."/>
            <person name="Wright C.L."/>
            <person name="Zimin A.V."/>
        </authorList>
    </citation>
    <scope>NUCLEOTIDE SEQUENCE [LARGE SCALE GENOMIC DNA]</scope>
    <source>
        <tissue evidence="2">Whole aphids</tissue>
    </source>
</reference>
<feature type="compositionally biased region" description="Polar residues" evidence="1">
    <location>
        <begin position="1"/>
        <end position="25"/>
    </location>
</feature>
<name>A0A6G0TH02_APHGL</name>
<organism evidence="2 3">
    <name type="scientific">Aphis glycines</name>
    <name type="common">Soybean aphid</name>
    <dbReference type="NCBI Taxonomy" id="307491"/>
    <lineage>
        <taxon>Eukaryota</taxon>
        <taxon>Metazoa</taxon>
        <taxon>Ecdysozoa</taxon>
        <taxon>Arthropoda</taxon>
        <taxon>Hexapoda</taxon>
        <taxon>Insecta</taxon>
        <taxon>Pterygota</taxon>
        <taxon>Neoptera</taxon>
        <taxon>Paraneoptera</taxon>
        <taxon>Hemiptera</taxon>
        <taxon>Sternorrhyncha</taxon>
        <taxon>Aphidomorpha</taxon>
        <taxon>Aphidoidea</taxon>
        <taxon>Aphididae</taxon>
        <taxon>Aphidini</taxon>
        <taxon>Aphis</taxon>
        <taxon>Aphis</taxon>
    </lineage>
</organism>
<gene>
    <name evidence="2" type="ORF">AGLY_009781</name>
</gene>
<dbReference type="Proteomes" id="UP000475862">
    <property type="component" value="Unassembled WGS sequence"/>
</dbReference>